<dbReference type="InterPro" id="IPR050186">
    <property type="entry name" value="TPT_transporter"/>
</dbReference>
<feature type="region of interest" description="Disordered" evidence="5">
    <location>
        <begin position="473"/>
        <end position="505"/>
    </location>
</feature>
<evidence type="ECO:0000256" key="6">
    <source>
        <dbReference type="SAM" id="Phobius"/>
    </source>
</evidence>
<dbReference type="Pfam" id="PF03151">
    <property type="entry name" value="TPT"/>
    <property type="match status" value="1"/>
</dbReference>
<dbReference type="OrthoDB" id="10261634at2759"/>
<feature type="transmembrane region" description="Helical" evidence="6">
    <location>
        <begin position="150"/>
        <end position="168"/>
    </location>
</feature>
<proteinExistence type="predicted"/>
<organism evidence="8 9">
    <name type="scientific">Rhodotorula graminis (strain WP1)</name>
    <dbReference type="NCBI Taxonomy" id="578459"/>
    <lineage>
        <taxon>Eukaryota</taxon>
        <taxon>Fungi</taxon>
        <taxon>Dikarya</taxon>
        <taxon>Basidiomycota</taxon>
        <taxon>Pucciniomycotina</taxon>
        <taxon>Microbotryomycetes</taxon>
        <taxon>Sporidiobolales</taxon>
        <taxon>Sporidiobolaceae</taxon>
        <taxon>Rhodotorula</taxon>
    </lineage>
</organism>
<dbReference type="InterPro" id="IPR037185">
    <property type="entry name" value="EmrE-like"/>
</dbReference>
<feature type="transmembrane region" description="Helical" evidence="6">
    <location>
        <begin position="291"/>
        <end position="316"/>
    </location>
</feature>
<feature type="transmembrane region" description="Helical" evidence="6">
    <location>
        <begin position="220"/>
        <end position="239"/>
    </location>
</feature>
<evidence type="ECO:0000256" key="4">
    <source>
        <dbReference type="ARBA" id="ARBA00023136"/>
    </source>
</evidence>
<accession>A0A194SBC3</accession>
<protein>
    <recommendedName>
        <fullName evidence="7">Sugar phosphate transporter domain-containing protein</fullName>
    </recommendedName>
</protein>
<sequence>MEVGTLASTVVNGHAHRASVGVASHLPATTTRDSVSSSVSRAPSPRMTARKTDPIPHAESFQRIRFSPAASPNPSRSSSPLLGASSGGGSTPLLRASTSSTTTSSSWLLHPTAAVQAPDMGALARRVSMSLNEYAHAAARPSTYIHFVRSLHPSLLALFVVAVTATLSNKSLLLGFFHGLTYSLTSWQMLCATGGTVLAQRMGAYRPQRIATKHNRELHVIAFVSSCEILCSALALRLIPVPFHVSLRAASPILTLVLSVAFLHERATLRSASALLAVLLGVGLTSHNEDYLSLGSLLLIASAVLLSAKSLLLTYYLQARLNLHPLDCLARMSPLSAVHCLVFALANGEPRRLWRFVQGQEFTRAHVAQVALNGVLSFAAVALALVAEKKTRAPAMAITTHAAQATTILSSVLLFGLRLSPLNFVGVAVTLGGGVLYALWDARDKERDAWLHYAAGGQVGGGGFGLGLGFDGGGGGGARDRDGEGLPTRAPLLPPPPPLSVQKPD</sequence>
<dbReference type="PANTHER" id="PTHR11132">
    <property type="entry name" value="SOLUTE CARRIER FAMILY 35"/>
    <property type="match status" value="1"/>
</dbReference>
<keyword evidence="4 6" id="KW-0472">Membrane</keyword>
<evidence type="ECO:0000259" key="7">
    <source>
        <dbReference type="Pfam" id="PF03151"/>
    </source>
</evidence>
<feature type="transmembrane region" description="Helical" evidence="6">
    <location>
        <begin position="180"/>
        <end position="199"/>
    </location>
</feature>
<keyword evidence="9" id="KW-1185">Reference proteome</keyword>
<feature type="domain" description="Sugar phosphate transporter" evidence="7">
    <location>
        <begin position="158"/>
        <end position="437"/>
    </location>
</feature>
<dbReference type="GO" id="GO:0016020">
    <property type="term" value="C:membrane"/>
    <property type="evidence" value="ECO:0007669"/>
    <property type="project" value="UniProtKB-SubCell"/>
</dbReference>
<dbReference type="AlphaFoldDB" id="A0A194SBC3"/>
<comment type="subcellular location">
    <subcellularLocation>
        <location evidence="1">Membrane</location>
        <topology evidence="1">Multi-pass membrane protein</topology>
    </subcellularLocation>
</comment>
<evidence type="ECO:0000313" key="9">
    <source>
        <dbReference type="Proteomes" id="UP000053890"/>
    </source>
</evidence>
<feature type="region of interest" description="Disordered" evidence="5">
    <location>
        <begin position="22"/>
        <end position="98"/>
    </location>
</feature>
<evidence type="ECO:0000256" key="3">
    <source>
        <dbReference type="ARBA" id="ARBA00022989"/>
    </source>
</evidence>
<dbReference type="GeneID" id="28976412"/>
<keyword evidence="3 6" id="KW-1133">Transmembrane helix</keyword>
<dbReference type="Proteomes" id="UP000053890">
    <property type="component" value="Unassembled WGS sequence"/>
</dbReference>
<feature type="compositionally biased region" description="Basic and acidic residues" evidence="5">
    <location>
        <begin position="50"/>
        <end position="62"/>
    </location>
</feature>
<evidence type="ECO:0000256" key="1">
    <source>
        <dbReference type="ARBA" id="ARBA00004141"/>
    </source>
</evidence>
<dbReference type="SUPFAM" id="SSF103481">
    <property type="entry name" value="Multidrug resistance efflux transporter EmrE"/>
    <property type="match status" value="2"/>
</dbReference>
<dbReference type="InterPro" id="IPR004853">
    <property type="entry name" value="Sugar_P_trans_dom"/>
</dbReference>
<feature type="compositionally biased region" description="Low complexity" evidence="5">
    <location>
        <begin position="28"/>
        <end position="46"/>
    </location>
</feature>
<evidence type="ECO:0000256" key="5">
    <source>
        <dbReference type="SAM" id="MobiDB-lite"/>
    </source>
</evidence>
<evidence type="ECO:0000256" key="2">
    <source>
        <dbReference type="ARBA" id="ARBA00022692"/>
    </source>
</evidence>
<evidence type="ECO:0000313" key="8">
    <source>
        <dbReference type="EMBL" id="KPV77884.1"/>
    </source>
</evidence>
<dbReference type="RefSeq" id="XP_018273933.1">
    <property type="nucleotide sequence ID" value="XM_018415964.1"/>
</dbReference>
<feature type="transmembrane region" description="Helical" evidence="6">
    <location>
        <begin position="422"/>
        <end position="440"/>
    </location>
</feature>
<feature type="transmembrane region" description="Helical" evidence="6">
    <location>
        <begin position="366"/>
        <end position="386"/>
    </location>
</feature>
<feature type="compositionally biased region" description="Low complexity" evidence="5">
    <location>
        <begin position="67"/>
        <end position="84"/>
    </location>
</feature>
<gene>
    <name evidence="8" type="ORF">RHOBADRAFT_51683</name>
</gene>
<reference evidence="8 9" key="1">
    <citation type="journal article" date="2015" name="Front. Microbiol.">
        <title>Genome sequence of the plant growth promoting endophytic yeast Rhodotorula graminis WP1.</title>
        <authorList>
            <person name="Firrincieli A."/>
            <person name="Otillar R."/>
            <person name="Salamov A."/>
            <person name="Schmutz J."/>
            <person name="Khan Z."/>
            <person name="Redman R.S."/>
            <person name="Fleck N.D."/>
            <person name="Lindquist E."/>
            <person name="Grigoriev I.V."/>
            <person name="Doty S.L."/>
        </authorList>
    </citation>
    <scope>NUCLEOTIDE SEQUENCE [LARGE SCALE GENOMIC DNA]</scope>
    <source>
        <strain evidence="8 9">WP1</strain>
    </source>
</reference>
<dbReference type="EMBL" id="KQ474074">
    <property type="protein sequence ID" value="KPV77884.1"/>
    <property type="molecule type" value="Genomic_DNA"/>
</dbReference>
<dbReference type="OMA" id="CLARMSP"/>
<keyword evidence="2 6" id="KW-0812">Transmembrane</keyword>
<name>A0A194SBC3_RHOGW</name>